<dbReference type="AlphaFoldDB" id="A0A2J0Z1I7"/>
<dbReference type="InterPro" id="IPR009337">
    <property type="entry name" value="DUF995"/>
</dbReference>
<proteinExistence type="predicted"/>
<name>A0A2J0Z1I7_RHIML</name>
<gene>
    <name evidence="1" type="ORF">CEJ86_15095</name>
</gene>
<accession>A0A2J0Z1I7</accession>
<comment type="caution">
    <text evidence="1">The sequence shown here is derived from an EMBL/GenBank/DDBJ whole genome shotgun (WGS) entry which is preliminary data.</text>
</comment>
<evidence type="ECO:0000313" key="1">
    <source>
        <dbReference type="EMBL" id="PJR14386.1"/>
    </source>
</evidence>
<protein>
    <submittedName>
        <fullName evidence="1">Uncharacterized protein</fullName>
    </submittedName>
</protein>
<organism evidence="1 2">
    <name type="scientific">Rhizobium meliloti</name>
    <name type="common">Ensifer meliloti</name>
    <name type="synonym">Sinorhizobium meliloti</name>
    <dbReference type="NCBI Taxonomy" id="382"/>
    <lineage>
        <taxon>Bacteria</taxon>
        <taxon>Pseudomonadati</taxon>
        <taxon>Pseudomonadota</taxon>
        <taxon>Alphaproteobacteria</taxon>
        <taxon>Hyphomicrobiales</taxon>
        <taxon>Rhizobiaceae</taxon>
        <taxon>Sinorhizobium/Ensifer group</taxon>
        <taxon>Sinorhizobium</taxon>
    </lineage>
</organism>
<reference evidence="1 2" key="1">
    <citation type="submission" date="2017-06" db="EMBL/GenBank/DDBJ databases">
        <title>Ensifer strains isolated from leguminous trees and herbs display diverse denitrification phenotypes with some acting as strong N2O sinks.</title>
        <authorList>
            <person name="Woliy K."/>
            <person name="Mania D."/>
            <person name="Bakken L.R."/>
            <person name="Frostegard A."/>
        </authorList>
    </citation>
    <scope>NUCLEOTIDE SEQUENCE [LARGE SCALE GENOMIC DNA]</scope>
    <source>
        <strain evidence="1 2">AC50a</strain>
    </source>
</reference>
<dbReference type="Pfam" id="PF06191">
    <property type="entry name" value="DUF995"/>
    <property type="match status" value="1"/>
</dbReference>
<sequence length="169" mass="18777">MKSISRGIPLAIALAASLAGASFAEAATARPERKATPLTHAELLQLYGQKSWIWKEGAGYFSVQARRFTAWSKENGKPSYGVGRWFITGPGKLCFRAEWHARDGSAPATTCFSHAKRGGVIYQRREPDGTWYVFKNARVRPDDEFAKLRRGNYVGASLSRIEARLGRVE</sequence>
<dbReference type="Proteomes" id="UP000231987">
    <property type="component" value="Unassembled WGS sequence"/>
</dbReference>
<dbReference type="RefSeq" id="WP_100672326.1">
    <property type="nucleotide sequence ID" value="NZ_JAHVCK010000006.1"/>
</dbReference>
<dbReference type="EMBL" id="NJGD01000006">
    <property type="protein sequence ID" value="PJR14386.1"/>
    <property type="molecule type" value="Genomic_DNA"/>
</dbReference>
<evidence type="ECO:0000313" key="2">
    <source>
        <dbReference type="Proteomes" id="UP000231987"/>
    </source>
</evidence>